<evidence type="ECO:0000256" key="5">
    <source>
        <dbReference type="ARBA" id="ARBA00023239"/>
    </source>
</evidence>
<gene>
    <name evidence="7 9" type="primary">moaC</name>
    <name evidence="9" type="ORF">DKY63_01245</name>
</gene>
<keyword evidence="5 7" id="KW-0456">Lyase</keyword>
<dbReference type="InterPro" id="IPR036522">
    <property type="entry name" value="MoaC_sf"/>
</dbReference>
<dbReference type="GO" id="GO:0061798">
    <property type="term" value="F:GTP 3',8'-cyclase activity"/>
    <property type="evidence" value="ECO:0007669"/>
    <property type="project" value="TreeGrafter"/>
</dbReference>
<feature type="active site" evidence="7">
    <location>
        <position position="135"/>
    </location>
</feature>
<dbReference type="UniPathway" id="UPA00344"/>
<evidence type="ECO:0000313" key="9">
    <source>
        <dbReference type="EMBL" id="AWY38600.1"/>
    </source>
</evidence>
<dbReference type="RefSeq" id="WP_110962419.1">
    <property type="nucleotide sequence ID" value="NZ_CP029693.1"/>
</dbReference>
<comment type="subunit">
    <text evidence="7">Homohexamer; trimer of dimers.</text>
</comment>
<evidence type="ECO:0000256" key="3">
    <source>
        <dbReference type="ARBA" id="ARBA00012575"/>
    </source>
</evidence>
<feature type="binding site" evidence="7">
    <location>
        <begin position="83"/>
        <end position="85"/>
    </location>
    <ligand>
        <name>substrate</name>
    </ligand>
</feature>
<dbReference type="InterPro" id="IPR047594">
    <property type="entry name" value="MoaC_bact/euk"/>
</dbReference>
<dbReference type="PANTHER" id="PTHR22960">
    <property type="entry name" value="MOLYBDOPTERIN COFACTOR SYNTHESIS PROTEIN A"/>
    <property type="match status" value="1"/>
</dbReference>
<keyword evidence="4 7" id="KW-0501">Molybdenum cofactor biosynthesis</keyword>
<dbReference type="Proteomes" id="UP000250299">
    <property type="component" value="Chromosome"/>
</dbReference>
<dbReference type="InterPro" id="IPR050105">
    <property type="entry name" value="MoCo_biosynth_MoaA/MoaC"/>
</dbReference>
<evidence type="ECO:0000256" key="2">
    <source>
        <dbReference type="ARBA" id="ARBA00005046"/>
    </source>
</evidence>
<evidence type="ECO:0000259" key="8">
    <source>
        <dbReference type="Pfam" id="PF01967"/>
    </source>
</evidence>
<dbReference type="EMBL" id="CP029693">
    <property type="protein sequence ID" value="AWY38600.1"/>
    <property type="molecule type" value="Genomic_DNA"/>
</dbReference>
<feature type="domain" description="Molybdopterin cofactor biosynthesis C (MoaC)" evidence="8">
    <location>
        <begin position="23"/>
        <end position="157"/>
    </location>
</feature>
<evidence type="ECO:0000256" key="4">
    <source>
        <dbReference type="ARBA" id="ARBA00023150"/>
    </source>
</evidence>
<dbReference type="EC" id="4.6.1.17" evidence="3 7"/>
<dbReference type="Pfam" id="PF01967">
    <property type="entry name" value="MoaC"/>
    <property type="match status" value="1"/>
</dbReference>
<dbReference type="NCBIfam" id="NF006870">
    <property type="entry name" value="PRK09364.1"/>
    <property type="match status" value="1"/>
</dbReference>
<dbReference type="AlphaFoldDB" id="A0A2Z4RBY0"/>
<comment type="pathway">
    <text evidence="2 7">Cofactor biosynthesis; molybdopterin biosynthesis.</text>
</comment>
<dbReference type="SUPFAM" id="SSF55040">
    <property type="entry name" value="Molybdenum cofactor biosynthesis protein C, MoaC"/>
    <property type="match status" value="1"/>
</dbReference>
<dbReference type="NCBIfam" id="TIGR00581">
    <property type="entry name" value="moaC"/>
    <property type="match status" value="1"/>
</dbReference>
<comment type="function">
    <text evidence="6 7">Catalyzes the conversion of (8S)-3',8-cyclo-7,8-dihydroguanosine 5'-triphosphate to cyclic pyranopterin monophosphate (cPMP).</text>
</comment>
<reference evidence="9 10" key="1">
    <citation type="submission" date="2018-05" db="EMBL/GenBank/DDBJ databases">
        <title>Whole genome sequence of Pseudomonas putida JBC17.</title>
        <authorList>
            <person name="Lee Y.H."/>
            <person name="David K."/>
        </authorList>
    </citation>
    <scope>NUCLEOTIDE SEQUENCE [LARGE SCALE GENOMIC DNA]</scope>
    <source>
        <strain evidence="9 10">JBC17</strain>
    </source>
</reference>
<dbReference type="CDD" id="cd01420">
    <property type="entry name" value="MoaC_PE"/>
    <property type="match status" value="1"/>
</dbReference>
<evidence type="ECO:0000256" key="1">
    <source>
        <dbReference type="ARBA" id="ARBA00001637"/>
    </source>
</evidence>
<comment type="similarity">
    <text evidence="7">Belongs to the MoaC family.</text>
</comment>
<dbReference type="Gene3D" id="3.30.70.640">
    <property type="entry name" value="Molybdopterin cofactor biosynthesis C (MoaC) domain"/>
    <property type="match status" value="1"/>
</dbReference>
<comment type="catalytic activity">
    <reaction evidence="1 7">
        <text>(8S)-3',8-cyclo-7,8-dihydroguanosine 5'-triphosphate = cyclic pyranopterin phosphate + diphosphate</text>
        <dbReference type="Rhea" id="RHEA:49580"/>
        <dbReference type="ChEBI" id="CHEBI:33019"/>
        <dbReference type="ChEBI" id="CHEBI:59648"/>
        <dbReference type="ChEBI" id="CHEBI:131766"/>
        <dbReference type="EC" id="4.6.1.17"/>
    </reaction>
</comment>
<evidence type="ECO:0000313" key="10">
    <source>
        <dbReference type="Proteomes" id="UP000250299"/>
    </source>
</evidence>
<sequence>MTTPSDIPPTGLTHLDSQGHANMVDVSDKQATQREAQAQAWVRMRPQTLALIQGDGHPKGDVFAVARIAGIMAAKKTSELIPLCHTLLLSSIRVELKACPPDSVKIVATCRVEGQTGVELEALTAVSVAALTLYDMCKAVDRGMVIDDIRLLSKQGGRSGHFTFEDAQ</sequence>
<dbReference type="HAMAP" id="MF_01224_B">
    <property type="entry name" value="MoaC_B"/>
    <property type="match status" value="1"/>
</dbReference>
<name>A0A2Z4RBY0_PSEPU</name>
<dbReference type="InterPro" id="IPR023045">
    <property type="entry name" value="MoaC"/>
</dbReference>
<evidence type="ECO:0000256" key="6">
    <source>
        <dbReference type="ARBA" id="ARBA00055087"/>
    </source>
</evidence>
<dbReference type="InterPro" id="IPR002820">
    <property type="entry name" value="Mopterin_CF_biosynth-C_dom"/>
</dbReference>
<accession>A0A2Z4RBY0</accession>
<organism evidence="9 10">
    <name type="scientific">Pseudomonas putida</name>
    <name type="common">Arthrobacter siderocapsulatus</name>
    <dbReference type="NCBI Taxonomy" id="303"/>
    <lineage>
        <taxon>Bacteria</taxon>
        <taxon>Pseudomonadati</taxon>
        <taxon>Pseudomonadota</taxon>
        <taxon>Gammaproteobacteria</taxon>
        <taxon>Pseudomonadales</taxon>
        <taxon>Pseudomonadaceae</taxon>
        <taxon>Pseudomonas</taxon>
    </lineage>
</organism>
<proteinExistence type="inferred from homology"/>
<dbReference type="OrthoDB" id="9794429at2"/>
<dbReference type="PANTHER" id="PTHR22960:SF0">
    <property type="entry name" value="MOLYBDENUM COFACTOR BIOSYNTHESIS PROTEIN 1"/>
    <property type="match status" value="1"/>
</dbReference>
<dbReference type="FunFam" id="3.30.70.640:FF:000001">
    <property type="entry name" value="Cyclic pyranopterin monophosphate synthase"/>
    <property type="match status" value="1"/>
</dbReference>
<dbReference type="GO" id="GO:0061799">
    <property type="term" value="F:cyclic pyranopterin monophosphate synthase activity"/>
    <property type="evidence" value="ECO:0007669"/>
    <property type="project" value="UniProtKB-UniRule"/>
</dbReference>
<protein>
    <recommendedName>
        <fullName evidence="3 7">Cyclic pyranopterin monophosphate synthase</fullName>
        <ecNumber evidence="3 7">4.6.1.17</ecNumber>
    </recommendedName>
    <alternativeName>
        <fullName evidence="7">Molybdenum cofactor biosynthesis protein C</fullName>
    </alternativeName>
</protein>
<dbReference type="GO" id="GO:0006777">
    <property type="term" value="P:Mo-molybdopterin cofactor biosynthetic process"/>
    <property type="evidence" value="ECO:0007669"/>
    <property type="project" value="UniProtKB-UniRule"/>
</dbReference>
<comment type="caution">
    <text evidence="7">Lacks conserved residue(s) required for the propagation of feature annotation.</text>
</comment>
<evidence type="ECO:0000256" key="7">
    <source>
        <dbReference type="HAMAP-Rule" id="MF_01224"/>
    </source>
</evidence>